<evidence type="ECO:0000313" key="2">
    <source>
        <dbReference type="EMBL" id="GBF95139.1"/>
    </source>
</evidence>
<feature type="region of interest" description="Disordered" evidence="1">
    <location>
        <begin position="1"/>
        <end position="44"/>
    </location>
</feature>
<accession>A0A2V0P6D6</accession>
<keyword evidence="3" id="KW-1185">Reference proteome</keyword>
<dbReference type="AlphaFoldDB" id="A0A2V0P6D6"/>
<dbReference type="Proteomes" id="UP000247498">
    <property type="component" value="Unassembled WGS sequence"/>
</dbReference>
<sequence>MQTPSLSARPQGSHAICRPRSGHASAIAPPRPRRAPLARSVPERVPTQQLPAIDARKLTELFAQQPMEDDERAKLERIARALGVTQGEAKTLAFKKRALLELEEADLASRVDQIAEIVGVPRAQAQRMAAIQPNLLLEPKRNSDALALGLRAICYELDCPKDEAVALILDNRSILHGREMHLSVADIAHLAMLRQPRGRIVD</sequence>
<organism evidence="2 3">
    <name type="scientific">Raphidocelis subcapitata</name>
    <dbReference type="NCBI Taxonomy" id="307507"/>
    <lineage>
        <taxon>Eukaryota</taxon>
        <taxon>Viridiplantae</taxon>
        <taxon>Chlorophyta</taxon>
        <taxon>core chlorophytes</taxon>
        <taxon>Chlorophyceae</taxon>
        <taxon>CS clade</taxon>
        <taxon>Sphaeropleales</taxon>
        <taxon>Selenastraceae</taxon>
        <taxon>Raphidocelis</taxon>
    </lineage>
</organism>
<comment type="caution">
    <text evidence="2">The sequence shown here is derived from an EMBL/GenBank/DDBJ whole genome shotgun (WGS) entry which is preliminary data.</text>
</comment>
<name>A0A2V0P6D6_9CHLO</name>
<protein>
    <submittedName>
        <fullName evidence="2">Uncharacterized protein</fullName>
    </submittedName>
</protein>
<dbReference type="InParanoid" id="A0A2V0P6D6"/>
<proteinExistence type="predicted"/>
<evidence type="ECO:0000313" key="3">
    <source>
        <dbReference type="Proteomes" id="UP000247498"/>
    </source>
</evidence>
<feature type="compositionally biased region" description="Polar residues" evidence="1">
    <location>
        <begin position="1"/>
        <end position="10"/>
    </location>
</feature>
<dbReference type="EMBL" id="BDRX01000060">
    <property type="protein sequence ID" value="GBF95139.1"/>
    <property type="molecule type" value="Genomic_DNA"/>
</dbReference>
<dbReference type="OrthoDB" id="539908at2759"/>
<evidence type="ECO:0000256" key="1">
    <source>
        <dbReference type="SAM" id="MobiDB-lite"/>
    </source>
</evidence>
<gene>
    <name evidence="2" type="ORF">Rsub_07723</name>
</gene>
<reference evidence="2 3" key="1">
    <citation type="journal article" date="2018" name="Sci. Rep.">
        <title>Raphidocelis subcapitata (=Pseudokirchneriella subcapitata) provides an insight into genome evolution and environmental adaptations in the Sphaeropleales.</title>
        <authorList>
            <person name="Suzuki S."/>
            <person name="Yamaguchi H."/>
            <person name="Nakajima N."/>
            <person name="Kawachi M."/>
        </authorList>
    </citation>
    <scope>NUCLEOTIDE SEQUENCE [LARGE SCALE GENOMIC DNA]</scope>
    <source>
        <strain evidence="2 3">NIES-35</strain>
    </source>
</reference>